<accession>A0A1U9YZG9</accession>
<dbReference type="SUPFAM" id="SSF56784">
    <property type="entry name" value="HAD-like"/>
    <property type="match status" value="1"/>
</dbReference>
<dbReference type="InterPro" id="IPR006439">
    <property type="entry name" value="HAD-SF_hydro_IA"/>
</dbReference>
<sequence length="203" mass="22485">MTKCLMLDVDGVVISGPDGQSWARDIERDLGIDPDMLETHFFIPHWPEIVAGRKALREVLEECLPVLAAPVSPDDFMAYWFERDSTIDHDVLAACDRLRAHGTRIFLATNQEHLRAEYLMAQLNLSDRVDGIVYSAAVGAKKPDPAFFEAAEAKSGFTGADHVLVDDQFKNIEAARAFGWRAFHWTGGEDLEALLDAVGRDGG</sequence>
<dbReference type="NCBIfam" id="TIGR01509">
    <property type="entry name" value="HAD-SF-IA-v3"/>
    <property type="match status" value="1"/>
</dbReference>
<evidence type="ECO:0000313" key="2">
    <source>
        <dbReference type="Proteomes" id="UP000191135"/>
    </source>
</evidence>
<name>A0A1U9YZG9_9HYPH</name>
<dbReference type="eggNOG" id="COG1011">
    <property type="taxonomic scope" value="Bacteria"/>
</dbReference>
<evidence type="ECO:0000313" key="1">
    <source>
        <dbReference type="EMBL" id="AQZ50837.1"/>
    </source>
</evidence>
<dbReference type="AlphaFoldDB" id="A0A1U9YZG9"/>
<dbReference type="EC" id="3.1.3.-" evidence="1"/>
<keyword evidence="2" id="KW-1185">Reference proteome</keyword>
<protein>
    <submittedName>
        <fullName evidence="1">Alpha-D-glucose-1-phosphate phosphatase YihX</fullName>
        <ecNumber evidence="1">3.1.3.-</ecNumber>
    </submittedName>
</protein>
<gene>
    <name evidence="1" type="primary">yihX_1</name>
    <name evidence="1" type="ORF">Mame_01477</name>
</gene>
<dbReference type="SFLD" id="SFLDS00003">
    <property type="entry name" value="Haloacid_Dehalogenase"/>
    <property type="match status" value="1"/>
</dbReference>
<dbReference type="RefSeq" id="WP_018065093.1">
    <property type="nucleotide sequence ID" value="NZ_AQWH01000010.1"/>
</dbReference>
<organism evidence="1 2">
    <name type="scientific">Martelella mediterranea DSM 17316</name>
    <dbReference type="NCBI Taxonomy" id="1122214"/>
    <lineage>
        <taxon>Bacteria</taxon>
        <taxon>Pseudomonadati</taxon>
        <taxon>Pseudomonadota</taxon>
        <taxon>Alphaproteobacteria</taxon>
        <taxon>Hyphomicrobiales</taxon>
        <taxon>Aurantimonadaceae</taxon>
        <taxon>Martelella</taxon>
    </lineage>
</organism>
<dbReference type="OrthoDB" id="9807742at2"/>
<dbReference type="SFLD" id="SFLDG01129">
    <property type="entry name" value="C1.5:_HAD__Beta-PGM__Phosphata"/>
    <property type="match status" value="1"/>
</dbReference>
<dbReference type="Gene3D" id="3.40.50.1000">
    <property type="entry name" value="HAD superfamily/HAD-like"/>
    <property type="match status" value="1"/>
</dbReference>
<dbReference type="PANTHER" id="PTHR43611">
    <property type="entry name" value="ALPHA-D-GLUCOSE 1-PHOSPHATE PHOSPHATASE"/>
    <property type="match status" value="1"/>
</dbReference>
<dbReference type="InterPro" id="IPR036412">
    <property type="entry name" value="HAD-like_sf"/>
</dbReference>
<dbReference type="PANTHER" id="PTHR43611:SF3">
    <property type="entry name" value="FLAVIN MONONUCLEOTIDE HYDROLASE 1, CHLOROPLATIC"/>
    <property type="match status" value="1"/>
</dbReference>
<dbReference type="KEGG" id="mmed:Mame_01477"/>
<proteinExistence type="predicted"/>
<keyword evidence="1" id="KW-0378">Hydrolase</keyword>
<reference evidence="1 2" key="1">
    <citation type="submission" date="2017-03" db="EMBL/GenBank/DDBJ databases">
        <title>Foreign affairs: Plasmid Transfer between Roseobacters and Rhizobia.</title>
        <authorList>
            <person name="Bartling P."/>
            <person name="Bunk B."/>
            <person name="Overmann J."/>
            <person name="Brinkmann H."/>
            <person name="Petersen J."/>
        </authorList>
    </citation>
    <scope>NUCLEOTIDE SEQUENCE [LARGE SCALE GENOMIC DNA]</scope>
    <source>
        <strain evidence="1 2">MACL11</strain>
    </source>
</reference>
<dbReference type="EMBL" id="CP020330">
    <property type="protein sequence ID" value="AQZ50837.1"/>
    <property type="molecule type" value="Genomic_DNA"/>
</dbReference>
<dbReference type="Proteomes" id="UP000191135">
    <property type="component" value="Chromosome"/>
</dbReference>
<dbReference type="STRING" id="1122214.Mame_01477"/>
<dbReference type="Pfam" id="PF00702">
    <property type="entry name" value="Hydrolase"/>
    <property type="match status" value="1"/>
</dbReference>
<dbReference type="GO" id="GO:0016787">
    <property type="term" value="F:hydrolase activity"/>
    <property type="evidence" value="ECO:0007669"/>
    <property type="project" value="UniProtKB-KW"/>
</dbReference>
<dbReference type="InterPro" id="IPR023214">
    <property type="entry name" value="HAD_sf"/>
</dbReference>